<feature type="compositionally biased region" description="Polar residues" evidence="1">
    <location>
        <begin position="9"/>
        <end position="23"/>
    </location>
</feature>
<reference evidence="2" key="1">
    <citation type="submission" date="2018-03" db="EMBL/GenBank/DDBJ databases">
        <authorList>
            <person name="Guldener U."/>
        </authorList>
    </citation>
    <scope>NUCLEOTIDE SEQUENCE</scope>
</reference>
<protein>
    <submittedName>
        <fullName evidence="2">Uncharacterized protein</fullName>
    </submittedName>
</protein>
<evidence type="ECO:0000256" key="1">
    <source>
        <dbReference type="SAM" id="MobiDB-lite"/>
    </source>
</evidence>
<dbReference type="EMBL" id="ONZP01000523">
    <property type="protein sequence ID" value="SPJ86862.1"/>
    <property type="molecule type" value="Genomic_DNA"/>
</dbReference>
<dbReference type="Proteomes" id="UP001187734">
    <property type="component" value="Unassembled WGS sequence"/>
</dbReference>
<proteinExistence type="predicted"/>
<comment type="caution">
    <text evidence="2">The sequence shown here is derived from an EMBL/GenBank/DDBJ whole genome shotgun (WGS) entry which is preliminary data.</text>
</comment>
<dbReference type="AlphaFoldDB" id="A0AAE8MJ77"/>
<feature type="region of interest" description="Disordered" evidence="1">
    <location>
        <begin position="1"/>
        <end position="23"/>
    </location>
</feature>
<accession>A0AAE8MJ77</accession>
<name>A0AAE8MJ77_9HYPO</name>
<sequence>MAPTKTARENNNSHNPKANNGNRIQKRRCCPVLCLSGSVLITEGGAPVAENSAQDIVTQITKLEEDHLRLCRQAAEAEKAAVSAEKSGTNSGNKTTAAYEKFSMNSSEAGVGVGVGAGRWSEPTTI</sequence>
<keyword evidence="3" id="KW-1185">Reference proteome</keyword>
<evidence type="ECO:0000313" key="3">
    <source>
        <dbReference type="Proteomes" id="UP001187734"/>
    </source>
</evidence>
<organism evidence="2 3">
    <name type="scientific">Fusarium torulosum</name>
    <dbReference type="NCBI Taxonomy" id="33205"/>
    <lineage>
        <taxon>Eukaryota</taxon>
        <taxon>Fungi</taxon>
        <taxon>Dikarya</taxon>
        <taxon>Ascomycota</taxon>
        <taxon>Pezizomycotina</taxon>
        <taxon>Sordariomycetes</taxon>
        <taxon>Hypocreomycetidae</taxon>
        <taxon>Hypocreales</taxon>
        <taxon>Nectriaceae</taxon>
        <taxon>Fusarium</taxon>
    </lineage>
</organism>
<gene>
    <name evidence="2" type="ORF">FTOL_11887</name>
</gene>
<evidence type="ECO:0000313" key="2">
    <source>
        <dbReference type="EMBL" id="SPJ86862.1"/>
    </source>
</evidence>